<gene>
    <name evidence="3" type="ORF">EV207_10538</name>
</gene>
<accession>A0A4R2P6I9</accession>
<feature type="compositionally biased region" description="Basic and acidic residues" evidence="1">
    <location>
        <begin position="203"/>
        <end position="217"/>
    </location>
</feature>
<feature type="signal peptide" evidence="2">
    <location>
        <begin position="1"/>
        <end position="22"/>
    </location>
</feature>
<evidence type="ECO:0000256" key="2">
    <source>
        <dbReference type="SAM" id="SignalP"/>
    </source>
</evidence>
<keyword evidence="4" id="KW-1185">Reference proteome</keyword>
<dbReference type="Pfam" id="PF09580">
    <property type="entry name" value="Spore_YhcN_YlaJ"/>
    <property type="match status" value="1"/>
</dbReference>
<dbReference type="InterPro" id="IPR019076">
    <property type="entry name" value="Spore_lipoprot_YhcN/YlaJ-like"/>
</dbReference>
<feature type="chain" id="PRO_5020527891" evidence="2">
    <location>
        <begin position="23"/>
        <end position="217"/>
    </location>
</feature>
<keyword evidence="2" id="KW-0732">Signal</keyword>
<dbReference type="GO" id="GO:0030435">
    <property type="term" value="P:sporulation resulting in formation of a cellular spore"/>
    <property type="evidence" value="ECO:0007669"/>
    <property type="project" value="InterPro"/>
</dbReference>
<evidence type="ECO:0000313" key="3">
    <source>
        <dbReference type="EMBL" id="TCP30509.1"/>
    </source>
</evidence>
<dbReference type="NCBIfam" id="TIGR02898">
    <property type="entry name" value="spore_YhcN_YlaJ"/>
    <property type="match status" value="1"/>
</dbReference>
<name>A0A4R2P6I9_9BACL</name>
<evidence type="ECO:0000256" key="1">
    <source>
        <dbReference type="SAM" id="MobiDB-lite"/>
    </source>
</evidence>
<protein>
    <submittedName>
        <fullName evidence="3">YhcN/YlaJ family sporulation lipoprotein</fullName>
    </submittedName>
</protein>
<dbReference type="EMBL" id="SLXK01000005">
    <property type="protein sequence ID" value="TCP30509.1"/>
    <property type="molecule type" value="Genomic_DNA"/>
</dbReference>
<proteinExistence type="predicted"/>
<sequence length="217" mass="23732">MKNRISLLGISVLILSGCTANNNESDQQQSMENNVHEVKQSVNESNKNLSGGQIAKRLVSLANSTPDVKDATAVVFGDYAVVGLDLDKDLDRNRVGTIKYSVTQALKNDPYGANAVVTSDPDTVQRLREMGKAIRSGNAGPGIANELAAIVERLVPDLPQNANEPSQNKNNPNNTRSNINNKPRQQKNKPLPKQQPSINNNNQKKELKNQQNNEVKE</sequence>
<dbReference type="RefSeq" id="WP_132744438.1">
    <property type="nucleotide sequence ID" value="NZ_SLXK01000005.1"/>
</dbReference>
<feature type="region of interest" description="Disordered" evidence="1">
    <location>
        <begin position="159"/>
        <end position="217"/>
    </location>
</feature>
<dbReference type="InterPro" id="IPR014247">
    <property type="entry name" value="Spore_lipoprot_YhcN/YlaJ"/>
</dbReference>
<feature type="compositionally biased region" description="Low complexity" evidence="1">
    <location>
        <begin position="161"/>
        <end position="202"/>
    </location>
</feature>
<evidence type="ECO:0000313" key="4">
    <source>
        <dbReference type="Proteomes" id="UP000295416"/>
    </source>
</evidence>
<comment type="caution">
    <text evidence="3">The sequence shown here is derived from an EMBL/GenBank/DDBJ whole genome shotgun (WGS) entry which is preliminary data.</text>
</comment>
<reference evidence="3 4" key="1">
    <citation type="submission" date="2019-03" db="EMBL/GenBank/DDBJ databases">
        <title>Genomic Encyclopedia of Type Strains, Phase IV (KMG-IV): sequencing the most valuable type-strain genomes for metagenomic binning, comparative biology and taxonomic classification.</title>
        <authorList>
            <person name="Goeker M."/>
        </authorList>
    </citation>
    <scope>NUCLEOTIDE SEQUENCE [LARGE SCALE GENOMIC DNA]</scope>
    <source>
        <strain evidence="3 4">DSM 19377</strain>
    </source>
</reference>
<keyword evidence="3" id="KW-0449">Lipoprotein</keyword>
<dbReference type="AlphaFoldDB" id="A0A4R2P6I9"/>
<organism evidence="3 4">
    <name type="scientific">Scopulibacillus darangshiensis</name>
    <dbReference type="NCBI Taxonomy" id="442528"/>
    <lineage>
        <taxon>Bacteria</taxon>
        <taxon>Bacillati</taxon>
        <taxon>Bacillota</taxon>
        <taxon>Bacilli</taxon>
        <taxon>Bacillales</taxon>
        <taxon>Sporolactobacillaceae</taxon>
        <taxon>Scopulibacillus</taxon>
    </lineage>
</organism>
<dbReference type="Proteomes" id="UP000295416">
    <property type="component" value="Unassembled WGS sequence"/>
</dbReference>
<dbReference type="PROSITE" id="PS51257">
    <property type="entry name" value="PROKAR_LIPOPROTEIN"/>
    <property type="match status" value="1"/>
</dbReference>
<dbReference type="OrthoDB" id="2381329at2"/>